<gene>
    <name evidence="1" type="ORF">Pfra01_002485200</name>
</gene>
<dbReference type="Proteomes" id="UP001165121">
    <property type="component" value="Unassembled WGS sequence"/>
</dbReference>
<sequence length="207" mass="23513">MFVEQKGGRVEAGLVEKSTKCWNSTLKRSHSDMEEDADYHGNFDTAKFDRWFMRLCKTLKAKHGECNIHMDGASHHKNQLNKSPTMSWTRAQIQNWLNQKGQPAERKARIHGSANNGTIWTLFTVYTTVSSRATADRAYLGSSKGTNCKSATKNGNDAVEKVLNGLYAIKRKEFINVYRHAQSFENKYANLELESAELRLMACEDKS</sequence>
<evidence type="ECO:0000313" key="1">
    <source>
        <dbReference type="EMBL" id="GMF57961.1"/>
    </source>
</evidence>
<dbReference type="AlphaFoldDB" id="A0A9W6YAD4"/>
<dbReference type="PANTHER" id="PTHR33939">
    <property type="entry name" value="PROTEIN CBG22215"/>
    <property type="match status" value="1"/>
</dbReference>
<dbReference type="OrthoDB" id="128860at2759"/>
<proteinExistence type="predicted"/>
<name>A0A9W6YAD4_9STRA</name>
<accession>A0A9W6YAD4</accession>
<dbReference type="PANTHER" id="PTHR33939:SF1">
    <property type="entry name" value="DUF4371 DOMAIN-CONTAINING PROTEIN"/>
    <property type="match status" value="1"/>
</dbReference>
<organism evidence="1 2">
    <name type="scientific">Phytophthora fragariaefolia</name>
    <dbReference type="NCBI Taxonomy" id="1490495"/>
    <lineage>
        <taxon>Eukaryota</taxon>
        <taxon>Sar</taxon>
        <taxon>Stramenopiles</taxon>
        <taxon>Oomycota</taxon>
        <taxon>Peronosporomycetes</taxon>
        <taxon>Peronosporales</taxon>
        <taxon>Peronosporaceae</taxon>
        <taxon>Phytophthora</taxon>
    </lineage>
</organism>
<dbReference type="EMBL" id="BSXT01004461">
    <property type="protein sequence ID" value="GMF57961.1"/>
    <property type="molecule type" value="Genomic_DNA"/>
</dbReference>
<keyword evidence="2" id="KW-1185">Reference proteome</keyword>
<comment type="caution">
    <text evidence="1">The sequence shown here is derived from an EMBL/GenBank/DDBJ whole genome shotgun (WGS) entry which is preliminary data.</text>
</comment>
<reference evidence="1" key="1">
    <citation type="submission" date="2023-04" db="EMBL/GenBank/DDBJ databases">
        <title>Phytophthora fragariaefolia NBRC 109709.</title>
        <authorList>
            <person name="Ichikawa N."/>
            <person name="Sato H."/>
            <person name="Tonouchi N."/>
        </authorList>
    </citation>
    <scope>NUCLEOTIDE SEQUENCE</scope>
    <source>
        <strain evidence="1">NBRC 109709</strain>
    </source>
</reference>
<protein>
    <submittedName>
        <fullName evidence="1">Unnamed protein product</fullName>
    </submittedName>
</protein>
<evidence type="ECO:0000313" key="2">
    <source>
        <dbReference type="Proteomes" id="UP001165121"/>
    </source>
</evidence>